<dbReference type="PANTHER" id="PTHR39741">
    <property type="entry name" value="F-BOX DOMAIN CONTAINING PROTEIN, EXPRESSED"/>
    <property type="match status" value="1"/>
</dbReference>
<dbReference type="EMBL" id="JBBPBK010000001">
    <property type="protein sequence ID" value="KAK9291392.1"/>
    <property type="molecule type" value="Genomic_DNA"/>
</dbReference>
<reference evidence="2 3" key="1">
    <citation type="journal article" date="2024" name="Plant J.">
        <title>Genome sequences and population genomics reveal climatic adaptation and genomic divergence between two closely related sweetgum species.</title>
        <authorList>
            <person name="Xu W.Q."/>
            <person name="Ren C.Q."/>
            <person name="Zhang X.Y."/>
            <person name="Comes H.P."/>
            <person name="Liu X.H."/>
            <person name="Li Y.G."/>
            <person name="Kettle C.J."/>
            <person name="Jalonen R."/>
            <person name="Gaisberger H."/>
            <person name="Ma Y.Z."/>
            <person name="Qiu Y.X."/>
        </authorList>
    </citation>
    <scope>NUCLEOTIDE SEQUENCE [LARGE SCALE GENOMIC DNA]</scope>
    <source>
        <strain evidence="2">Hangzhou</strain>
    </source>
</reference>
<dbReference type="AlphaFoldDB" id="A0AAP0SB87"/>
<dbReference type="InterPro" id="IPR001810">
    <property type="entry name" value="F-box_dom"/>
</dbReference>
<protein>
    <recommendedName>
        <fullName evidence="1">F-box domain-containing protein</fullName>
    </recommendedName>
</protein>
<proteinExistence type="predicted"/>
<dbReference type="PANTHER" id="PTHR39741:SF2">
    <property type="entry name" value="F-BOX DOMAIN-CONTAINING PROTEIN"/>
    <property type="match status" value="1"/>
</dbReference>
<organism evidence="2 3">
    <name type="scientific">Liquidambar formosana</name>
    <name type="common">Formosan gum</name>
    <dbReference type="NCBI Taxonomy" id="63359"/>
    <lineage>
        <taxon>Eukaryota</taxon>
        <taxon>Viridiplantae</taxon>
        <taxon>Streptophyta</taxon>
        <taxon>Embryophyta</taxon>
        <taxon>Tracheophyta</taxon>
        <taxon>Spermatophyta</taxon>
        <taxon>Magnoliopsida</taxon>
        <taxon>eudicotyledons</taxon>
        <taxon>Gunneridae</taxon>
        <taxon>Pentapetalae</taxon>
        <taxon>Saxifragales</taxon>
        <taxon>Altingiaceae</taxon>
        <taxon>Liquidambar</taxon>
    </lineage>
</organism>
<comment type="caution">
    <text evidence="2">The sequence shown here is derived from an EMBL/GenBank/DDBJ whole genome shotgun (WGS) entry which is preliminary data.</text>
</comment>
<dbReference type="InterPro" id="IPR036047">
    <property type="entry name" value="F-box-like_dom_sf"/>
</dbReference>
<dbReference type="Pfam" id="PF12937">
    <property type="entry name" value="F-box-like"/>
    <property type="match status" value="1"/>
</dbReference>
<evidence type="ECO:0000313" key="2">
    <source>
        <dbReference type="EMBL" id="KAK9291392.1"/>
    </source>
</evidence>
<dbReference type="CDD" id="cd09917">
    <property type="entry name" value="F-box_SF"/>
    <property type="match status" value="1"/>
</dbReference>
<gene>
    <name evidence="2" type="ORF">L1049_019339</name>
</gene>
<keyword evidence="3" id="KW-1185">Reference proteome</keyword>
<name>A0AAP0SB87_LIQFO</name>
<sequence>MEVGYDFLHWLGPDISIQILMFLDDPSDLARVTAVSRSMRRFVIENGLCKQLCLRMFPEISSVAHDIEVKNVIEPVEFGPKFSMEWECLERDHRVYAFLAQGLTSFMRKDCITEAIVASSTDNYPEESIQNTLEPNNADEVEQRALYWSSKGESDPTVSETLIYKLIANLCVITEIHVQPFQAYFQFGHPIYSAKAVRFQMGHSKYLVEIESGIIDESAAGHISSDDKFIWTYTSPEFPMAQENCLQKFKLPEPVLCIGGILKIELLGRVQRQEMDGLYYICVAHVQAVGRSLLPAFDVELLDSLGKCTLKYYPEARKLSEGEASGPSRLRTFTTSLMQRGVRGWEQIILNTLLGAGAVVGDDDESDDELVA</sequence>
<dbReference type="SUPFAM" id="SSF81383">
    <property type="entry name" value="F-box domain"/>
    <property type="match status" value="1"/>
</dbReference>
<dbReference type="Proteomes" id="UP001415857">
    <property type="component" value="Unassembled WGS sequence"/>
</dbReference>
<feature type="domain" description="F-box" evidence="1">
    <location>
        <begin position="13"/>
        <end position="55"/>
    </location>
</feature>
<accession>A0AAP0SB87</accession>
<evidence type="ECO:0000313" key="3">
    <source>
        <dbReference type="Proteomes" id="UP001415857"/>
    </source>
</evidence>
<dbReference type="Gene3D" id="1.20.1280.50">
    <property type="match status" value="1"/>
</dbReference>
<evidence type="ECO:0000259" key="1">
    <source>
        <dbReference type="Pfam" id="PF12937"/>
    </source>
</evidence>
<dbReference type="InterPro" id="IPR055336">
    <property type="entry name" value="At4g00755-like"/>
</dbReference>